<protein>
    <submittedName>
        <fullName evidence="5">Uncharacterized protein</fullName>
    </submittedName>
</protein>
<dbReference type="Pfam" id="PF23565">
    <property type="entry name" value="ARM_TANGO6"/>
    <property type="match status" value="1"/>
</dbReference>
<evidence type="ECO:0000313" key="6">
    <source>
        <dbReference type="Proteomes" id="UP001162162"/>
    </source>
</evidence>
<dbReference type="InterPro" id="IPR011989">
    <property type="entry name" value="ARM-like"/>
</dbReference>
<evidence type="ECO:0000256" key="1">
    <source>
        <dbReference type="ARBA" id="ARBA00005724"/>
    </source>
</evidence>
<feature type="domain" description="RNA polymerase II assembly factor Rtp1 C-terminal" evidence="2">
    <location>
        <begin position="657"/>
        <end position="689"/>
    </location>
</feature>
<dbReference type="PANTHER" id="PTHR20959:SF1">
    <property type="entry name" value="TRANSPORT AND GOLGI ORGANIZATION PROTEIN 6 HOMOLOG"/>
    <property type="match status" value="1"/>
</dbReference>
<organism evidence="5 6">
    <name type="scientific">Aromia moschata</name>
    <dbReference type="NCBI Taxonomy" id="1265417"/>
    <lineage>
        <taxon>Eukaryota</taxon>
        <taxon>Metazoa</taxon>
        <taxon>Ecdysozoa</taxon>
        <taxon>Arthropoda</taxon>
        <taxon>Hexapoda</taxon>
        <taxon>Insecta</taxon>
        <taxon>Pterygota</taxon>
        <taxon>Neoptera</taxon>
        <taxon>Endopterygota</taxon>
        <taxon>Coleoptera</taxon>
        <taxon>Polyphaga</taxon>
        <taxon>Cucujiformia</taxon>
        <taxon>Chrysomeloidea</taxon>
        <taxon>Cerambycidae</taxon>
        <taxon>Cerambycinae</taxon>
        <taxon>Callichromatini</taxon>
        <taxon>Aromia</taxon>
    </lineage>
</organism>
<dbReference type="Proteomes" id="UP001162162">
    <property type="component" value="Unassembled WGS sequence"/>
</dbReference>
<dbReference type="EMBL" id="JAPWTK010000007">
    <property type="protein sequence ID" value="KAJ8960949.1"/>
    <property type="molecule type" value="Genomic_DNA"/>
</dbReference>
<dbReference type="Pfam" id="PF10304">
    <property type="entry name" value="RTP1_C2"/>
    <property type="match status" value="1"/>
</dbReference>
<name>A0AAV8ZBJ5_9CUCU</name>
<feature type="domain" description="TANGO6 HEAT repeat" evidence="4">
    <location>
        <begin position="63"/>
        <end position="248"/>
    </location>
</feature>
<dbReference type="InterPro" id="IPR016024">
    <property type="entry name" value="ARM-type_fold"/>
</dbReference>
<dbReference type="InterPro" id="IPR019414">
    <property type="entry name" value="Rtp1_C2"/>
</dbReference>
<dbReference type="AlphaFoldDB" id="A0AAV8ZBJ5"/>
<evidence type="ECO:0000259" key="3">
    <source>
        <dbReference type="Pfam" id="PF10363"/>
    </source>
</evidence>
<reference evidence="5" key="1">
    <citation type="journal article" date="2023" name="Insect Mol. Biol.">
        <title>Genome sequencing provides insights into the evolution of gene families encoding plant cell wall-degrading enzymes in longhorned beetles.</title>
        <authorList>
            <person name="Shin N.R."/>
            <person name="Okamura Y."/>
            <person name="Kirsch R."/>
            <person name="Pauchet Y."/>
        </authorList>
    </citation>
    <scope>NUCLEOTIDE SEQUENCE</scope>
    <source>
        <strain evidence="5">AMC_N1</strain>
    </source>
</reference>
<evidence type="ECO:0000313" key="5">
    <source>
        <dbReference type="EMBL" id="KAJ8960949.1"/>
    </source>
</evidence>
<evidence type="ECO:0000259" key="4">
    <source>
        <dbReference type="Pfam" id="PF23565"/>
    </source>
</evidence>
<dbReference type="GO" id="GO:0009306">
    <property type="term" value="P:protein secretion"/>
    <property type="evidence" value="ECO:0007669"/>
    <property type="project" value="TreeGrafter"/>
</dbReference>
<dbReference type="SUPFAM" id="SSF48371">
    <property type="entry name" value="ARM repeat"/>
    <property type="match status" value="1"/>
</dbReference>
<sequence>MTEDIYKRLMTEREVFLKLLEQLRVSIHPAIFVKETMVIFQSNAPAWFKKAISKSLTSMMRSKNGVEHIAVALFDGVSNDSTQTWKILEVFSKIILSCRNFPDFEENICCQLVKILDKVTEETPVFERIFTHCTKTLYQADRELTENIFLKKILSEFSHFTSKDHIFDDGEVVTKYITQNVRLCHALFVENFQDSPSLPLTFLTPSVSVIFRLYAFTLNTSFKSTNNELREILIALLNLNPSGNFQLFDSFLFGISSNDIPPFKNDIILKINQDDIVINHPDHAVSYSSSENSDCILKLDKYFKKANEDLLSLEPEFMSEFFERKLVVYKLLSELAEDKTVQKRITNDPDVIITYINGVLNNTIAASVHKTTNYDTDEFQSIFTTTMILQVLVSSCSKDRLGNYEVLRPALIIILEETSNGELQNLVRDIMEIMAEEKSSKTTESEEVKTELDQAIDDICDPLLPVRGHGLMTLMKLVERKDKCVMERKQYVLNIFQQNLKNDDSFIYLSAIGGLAAMGDVFPDTVLSILCEEYSDTSRQNDDGHEVRMKIGESLVRVTKGLGDMAPKYKSLLLNTFLIGTKDDDHLMRASSLSNLGEICRVLGYKLGTIITEVLVCVHAVIATDKAPEARRAAITVIRQLFVGLDRESLSFLKDDILPIYRTLKAIYTDDRDDVVRLQAQLALEELNENMRNFMFPNPALNMEKKIIVLD</sequence>
<dbReference type="InterPro" id="IPR057407">
    <property type="entry name" value="HEAT_TANGO6"/>
</dbReference>
<feature type="domain" description="RNA polymerase II assembly factor Rtp1 C-terminal" evidence="3">
    <location>
        <begin position="453"/>
        <end position="565"/>
    </location>
</feature>
<dbReference type="InterPro" id="IPR039600">
    <property type="entry name" value="TANGO6/Rtp1"/>
</dbReference>
<comment type="similarity">
    <text evidence="1">Belongs to the Tango6 family.</text>
</comment>
<evidence type="ECO:0000259" key="2">
    <source>
        <dbReference type="Pfam" id="PF10304"/>
    </source>
</evidence>
<proteinExistence type="inferred from homology"/>
<dbReference type="InterPro" id="IPR019451">
    <property type="entry name" value="Rtp1_C1"/>
</dbReference>
<accession>A0AAV8ZBJ5</accession>
<dbReference type="Pfam" id="PF10363">
    <property type="entry name" value="RTP1_C1"/>
    <property type="match status" value="1"/>
</dbReference>
<dbReference type="PANTHER" id="PTHR20959">
    <property type="entry name" value="TRANSPORT AND GOLGI ORGANIZATION PROTEIN 6 FAMILY MEMBER"/>
    <property type="match status" value="1"/>
</dbReference>
<comment type="caution">
    <text evidence="5">The sequence shown here is derived from an EMBL/GenBank/DDBJ whole genome shotgun (WGS) entry which is preliminary data.</text>
</comment>
<keyword evidence="6" id="KW-1185">Reference proteome</keyword>
<dbReference type="Gene3D" id="1.25.10.10">
    <property type="entry name" value="Leucine-rich Repeat Variant"/>
    <property type="match status" value="1"/>
</dbReference>
<gene>
    <name evidence="5" type="ORF">NQ318_020250</name>
</gene>